<dbReference type="Pfam" id="PF02719">
    <property type="entry name" value="Polysacc_synt_2"/>
    <property type="match status" value="1"/>
</dbReference>
<evidence type="ECO:0000256" key="2">
    <source>
        <dbReference type="SAM" id="Phobius"/>
    </source>
</evidence>
<feature type="transmembrane region" description="Helical" evidence="2">
    <location>
        <begin position="50"/>
        <end position="66"/>
    </location>
</feature>
<evidence type="ECO:0000256" key="1">
    <source>
        <dbReference type="ARBA" id="ARBA00007430"/>
    </source>
</evidence>
<dbReference type="CDD" id="cd05237">
    <property type="entry name" value="UDP_invert_4-6DH_SDR_e"/>
    <property type="match status" value="1"/>
</dbReference>
<dbReference type="InterPro" id="IPR036291">
    <property type="entry name" value="NAD(P)-bd_dom_sf"/>
</dbReference>
<feature type="transmembrane region" description="Helical" evidence="2">
    <location>
        <begin position="12"/>
        <end position="30"/>
    </location>
</feature>
<dbReference type="InterPro" id="IPR051203">
    <property type="entry name" value="Polysaccharide_Synthase-Rel"/>
</dbReference>
<gene>
    <name evidence="4" type="ORF">SAMN05192585_10638</name>
</gene>
<dbReference type="PANTHER" id="PTHR43318:SF1">
    <property type="entry name" value="POLYSACCHARIDE BIOSYNTHESIS PROTEIN EPSC-RELATED"/>
    <property type="match status" value="1"/>
</dbReference>
<dbReference type="InterPro" id="IPR003869">
    <property type="entry name" value="Polysac_CapD-like"/>
</dbReference>
<feature type="transmembrane region" description="Helical" evidence="2">
    <location>
        <begin position="78"/>
        <end position="98"/>
    </location>
</feature>
<dbReference type="PANTHER" id="PTHR43318">
    <property type="entry name" value="UDP-N-ACETYLGLUCOSAMINE 4,6-DEHYDRATASE"/>
    <property type="match status" value="1"/>
</dbReference>
<comment type="similarity">
    <text evidence="1">Belongs to the polysaccharide synthase family.</text>
</comment>
<dbReference type="STRING" id="258515.SAMN05192585_10638"/>
<dbReference type="SUPFAM" id="SSF51735">
    <property type="entry name" value="NAD(P)-binding Rossmann-fold domains"/>
    <property type="match status" value="1"/>
</dbReference>
<evidence type="ECO:0000313" key="5">
    <source>
        <dbReference type="Proteomes" id="UP000199182"/>
    </source>
</evidence>
<dbReference type="Proteomes" id="UP000199182">
    <property type="component" value="Unassembled WGS sequence"/>
</dbReference>
<feature type="domain" description="Polysaccharide biosynthesis protein CapD-like" evidence="3">
    <location>
        <begin position="289"/>
        <end position="572"/>
    </location>
</feature>
<keyword evidence="2" id="KW-0812">Transmembrane</keyword>
<dbReference type="InterPro" id="IPR029063">
    <property type="entry name" value="SAM-dependent_MTases_sf"/>
</dbReference>
<keyword evidence="5" id="KW-1185">Reference proteome</keyword>
<evidence type="ECO:0000313" key="4">
    <source>
        <dbReference type="EMBL" id="SDM84763.1"/>
    </source>
</evidence>
<dbReference type="Gene3D" id="3.40.50.720">
    <property type="entry name" value="NAD(P)-binding Rossmann-like Domain"/>
    <property type="match status" value="2"/>
</dbReference>
<reference evidence="4 5" key="1">
    <citation type="submission" date="2016-10" db="EMBL/GenBank/DDBJ databases">
        <authorList>
            <person name="de Groot N.N."/>
        </authorList>
    </citation>
    <scope>NUCLEOTIDE SEQUENCE [LARGE SCALE GENOMIC DNA]</scope>
    <source>
        <strain evidence="4 5">CGMCC 1.5012</strain>
    </source>
</reference>
<sequence>MSTRAKTLRLKLVLAFLDLLCAYVSVVTGFKLKFGFLGTVPTHYIENTNFYILAVYIFVLLYNIAFKVYSTQRQSIDFAHITSLVPSVALVLVSLLVFDRALRLGMPIEMMIIICALLLFFMLLCRIGIKGLRFILVRYESLHAKELRRVLIYPAGEMGRYLCDKLLSNPAEPRVPVAFIDDNKALHGKRFNGVKVVGGFKSLGLTLRSHSVDEVIIALPGADAELVKRIVTVCRQQRVEVSRFGTIENIDDSPEKASISDIKLDDLLRRDRVHLNMNAVRRFIEGKTVLVTGGAGSIGSEICRQALTYGAKKLIVFDFDENGLFDIGNELGASFSESRFELRIGSVRDKVRLNELFREFKVEVVFHAAAHKHVPMMELNPVEAVKNNVFGTLNVAQTASRFNCERFILISTDKAVNPGNVMGASKRIAEQAIQMLNAVSNTVFAAVRFGNVLGSSGSVVPFFVKQIESGGPVTVTHPEMRRYFMTIPEAVQLVLEAGSLAKGGEIFVLDMGEPVRIYDLACDLIMLYGLKPNTDIKIEFCGLRPGEKLFEEIRLAEEDVSKTDNNKIYVLKPVEFDFHTFADEVKQLERCCSTYRQKELFEHMKRLVPTFNHQ</sequence>
<accession>A0A1G9WKJ8</accession>
<dbReference type="SUPFAM" id="SSF53335">
    <property type="entry name" value="S-adenosyl-L-methionine-dependent methyltransferases"/>
    <property type="match status" value="1"/>
</dbReference>
<proteinExistence type="inferred from homology"/>
<dbReference type="EMBL" id="FNID01000006">
    <property type="protein sequence ID" value="SDM84763.1"/>
    <property type="molecule type" value="Genomic_DNA"/>
</dbReference>
<feature type="transmembrane region" description="Helical" evidence="2">
    <location>
        <begin position="110"/>
        <end position="129"/>
    </location>
</feature>
<keyword evidence="2" id="KW-0472">Membrane</keyword>
<protein>
    <submittedName>
        <fullName evidence="4">NDP-sugar epimerase, includes UDP-GlcNAc-inverting 4,6-dehydratase FlaA1 and capsular polysaccharide biosynthesis protein EpsC</fullName>
    </submittedName>
</protein>
<name>A0A1G9WKJ8_9FIRM</name>
<dbReference type="RefSeq" id="WP_092638364.1">
    <property type="nucleotide sequence ID" value="NZ_FNID01000006.1"/>
</dbReference>
<dbReference type="OrthoDB" id="9803111at2"/>
<organism evidence="4 5">
    <name type="scientific">Acetanaerobacterium elongatum</name>
    <dbReference type="NCBI Taxonomy" id="258515"/>
    <lineage>
        <taxon>Bacteria</taxon>
        <taxon>Bacillati</taxon>
        <taxon>Bacillota</taxon>
        <taxon>Clostridia</taxon>
        <taxon>Eubacteriales</taxon>
        <taxon>Oscillospiraceae</taxon>
        <taxon>Acetanaerobacterium</taxon>
    </lineage>
</organism>
<keyword evidence="2" id="KW-1133">Transmembrane helix</keyword>
<dbReference type="AlphaFoldDB" id="A0A1G9WKJ8"/>
<evidence type="ECO:0000259" key="3">
    <source>
        <dbReference type="Pfam" id="PF02719"/>
    </source>
</evidence>
<dbReference type="Pfam" id="PF13727">
    <property type="entry name" value="CoA_binding_3"/>
    <property type="match status" value="1"/>
</dbReference>